<evidence type="ECO:0000256" key="1">
    <source>
        <dbReference type="SAM" id="MobiDB-lite"/>
    </source>
</evidence>
<dbReference type="RefSeq" id="XP_019035647.1">
    <property type="nucleotide sequence ID" value="XM_019172705.1"/>
</dbReference>
<gene>
    <name evidence="2" type="ORF">L198_00525</name>
</gene>
<name>A0A1E3K967_9TREE</name>
<accession>A0A1E3K967</accession>
<feature type="region of interest" description="Disordered" evidence="1">
    <location>
        <begin position="36"/>
        <end position="57"/>
    </location>
</feature>
<sequence>MTQSADTAGYNQRAIKNLTVDFNDYMVHSSWDHVGRPMSEDYAPKNDGRRPPVGHASMKNWRIAQEDPWDNEIYDNLHKRLSLFGQWYNEEVLGRDEETCSGSM</sequence>
<keyword evidence="3" id="KW-1185">Reference proteome</keyword>
<dbReference type="EMBL" id="AWGH01000001">
    <property type="protein sequence ID" value="ODO08792.1"/>
    <property type="molecule type" value="Genomic_DNA"/>
</dbReference>
<reference evidence="2 3" key="1">
    <citation type="submission" date="2016-06" db="EMBL/GenBank/DDBJ databases">
        <title>Evolution of pathogenesis and genome organization in the Tremellales.</title>
        <authorList>
            <person name="Cuomo C."/>
            <person name="Litvintseva A."/>
            <person name="Heitman J."/>
            <person name="Chen Y."/>
            <person name="Sun S."/>
            <person name="Springer D."/>
            <person name="Dromer F."/>
            <person name="Young S."/>
            <person name="Zeng Q."/>
            <person name="Chapman S."/>
            <person name="Gujja S."/>
            <person name="Saif S."/>
            <person name="Birren B."/>
        </authorList>
    </citation>
    <scope>NUCLEOTIDE SEQUENCE [LARGE SCALE GENOMIC DNA]</scope>
    <source>
        <strain evidence="2 3">CBS 7118</strain>
    </source>
</reference>
<feature type="compositionally biased region" description="Basic and acidic residues" evidence="1">
    <location>
        <begin position="36"/>
        <end position="50"/>
    </location>
</feature>
<protein>
    <submittedName>
        <fullName evidence="2">Uncharacterized protein</fullName>
    </submittedName>
</protein>
<dbReference type="AlphaFoldDB" id="A0A1E3K967"/>
<dbReference type="OrthoDB" id="5423360at2759"/>
<dbReference type="Proteomes" id="UP000094819">
    <property type="component" value="Unassembled WGS sequence"/>
</dbReference>
<organism evidence="2 3">
    <name type="scientific">Cryptococcus wingfieldii CBS 7118</name>
    <dbReference type="NCBI Taxonomy" id="1295528"/>
    <lineage>
        <taxon>Eukaryota</taxon>
        <taxon>Fungi</taxon>
        <taxon>Dikarya</taxon>
        <taxon>Basidiomycota</taxon>
        <taxon>Agaricomycotina</taxon>
        <taxon>Tremellomycetes</taxon>
        <taxon>Tremellales</taxon>
        <taxon>Cryptococcaceae</taxon>
        <taxon>Cryptococcus</taxon>
    </lineage>
</organism>
<proteinExistence type="predicted"/>
<evidence type="ECO:0000313" key="2">
    <source>
        <dbReference type="EMBL" id="ODO08792.1"/>
    </source>
</evidence>
<evidence type="ECO:0000313" key="3">
    <source>
        <dbReference type="Proteomes" id="UP000094819"/>
    </source>
</evidence>
<comment type="caution">
    <text evidence="2">The sequence shown here is derived from an EMBL/GenBank/DDBJ whole genome shotgun (WGS) entry which is preliminary data.</text>
</comment>
<dbReference type="GeneID" id="30189738"/>